<evidence type="ECO:0000256" key="2">
    <source>
        <dbReference type="ARBA" id="ARBA00022963"/>
    </source>
</evidence>
<comment type="caution">
    <text evidence="5">The sequence shown here is derived from an EMBL/GenBank/DDBJ whole genome shotgun (WGS) entry which is preliminary data.</text>
</comment>
<dbReference type="InterPro" id="IPR029058">
    <property type="entry name" value="AB_hydrolase_fold"/>
</dbReference>
<sequence precursor="true">MHVNVLNFILCIGLVLTIPAGYLHAAESKPPVHDFRTDTNEVETIKFDWKDEKRDRLVPVKIYFPKSGKGPFPVIIFSHGLGGSRDGYKYLGEYWASHGYVSVHLQHIGSDDSVWRDVPAAERMKALQRSTLNLQNAINRPQDVSFVINQVEKLNKDDKDFKGWLDLARIGMAGHSFGAYTTLAIAGEVFVTLAGERSAPDPRVKAAIAMSAPVPRLKSQYDVAFSKIKIPCFHMTGTKDNSPIGDTKAEDRRVPFDHINGVDQYLITFEGGDHMIFSGRPRGLADDGKDAIFHKLICENSTAFWDAYLKGDAKAKGWLAAGGSEKILGHDGKMEKKLAGKADQLKVQK</sequence>
<evidence type="ECO:0000313" key="6">
    <source>
        <dbReference type="Proteomes" id="UP000003688"/>
    </source>
</evidence>
<name>B9XCA8_PEDPL</name>
<feature type="signal peptide" evidence="4">
    <location>
        <begin position="1"/>
        <end position="25"/>
    </location>
</feature>
<keyword evidence="4" id="KW-0732">Signal</keyword>
<evidence type="ECO:0000256" key="1">
    <source>
        <dbReference type="ARBA" id="ARBA00022801"/>
    </source>
</evidence>
<protein>
    <submittedName>
        <fullName evidence="5">Platelet-activating factor acetylhydrolase plasma/intracellular isoform II</fullName>
    </submittedName>
</protein>
<evidence type="ECO:0000256" key="4">
    <source>
        <dbReference type="SAM" id="SignalP"/>
    </source>
</evidence>
<dbReference type="Gene3D" id="3.40.50.1820">
    <property type="entry name" value="alpha/beta hydrolase"/>
    <property type="match status" value="1"/>
</dbReference>
<reference evidence="5 6" key="1">
    <citation type="journal article" date="2011" name="J. Bacteriol.">
        <title>Genome sequence of 'Pedosphaera parvula' Ellin514, an aerobic Verrucomicrobial isolate from pasture soil.</title>
        <authorList>
            <person name="Kant R."/>
            <person name="van Passel M.W."/>
            <person name="Sangwan P."/>
            <person name="Palva A."/>
            <person name="Lucas S."/>
            <person name="Copeland A."/>
            <person name="Lapidus A."/>
            <person name="Glavina Del Rio T."/>
            <person name="Dalin E."/>
            <person name="Tice H."/>
            <person name="Bruce D."/>
            <person name="Goodwin L."/>
            <person name="Pitluck S."/>
            <person name="Chertkov O."/>
            <person name="Larimer F.W."/>
            <person name="Land M.L."/>
            <person name="Hauser L."/>
            <person name="Brettin T.S."/>
            <person name="Detter J.C."/>
            <person name="Han S."/>
            <person name="de Vos W.M."/>
            <person name="Janssen P.H."/>
            <person name="Smidt H."/>
        </authorList>
    </citation>
    <scope>NUCLEOTIDE SEQUENCE [LARGE SCALE GENOMIC DNA]</scope>
    <source>
        <strain evidence="5 6">Ellin514</strain>
    </source>
</reference>
<keyword evidence="1 5" id="KW-0378">Hydrolase</keyword>
<evidence type="ECO:0000313" key="5">
    <source>
        <dbReference type="EMBL" id="EEF62576.1"/>
    </source>
</evidence>
<keyword evidence="2" id="KW-0442">Lipid degradation</keyword>
<organism evidence="5 6">
    <name type="scientific">Pedosphaera parvula (strain Ellin514)</name>
    <dbReference type="NCBI Taxonomy" id="320771"/>
    <lineage>
        <taxon>Bacteria</taxon>
        <taxon>Pseudomonadati</taxon>
        <taxon>Verrucomicrobiota</taxon>
        <taxon>Pedosphaerae</taxon>
        <taxon>Pedosphaerales</taxon>
        <taxon>Pedosphaeraceae</taxon>
        <taxon>Pedosphaera</taxon>
    </lineage>
</organism>
<dbReference type="GO" id="GO:0003847">
    <property type="term" value="F:1-alkyl-2-acetylglycerophosphocholine esterase activity"/>
    <property type="evidence" value="ECO:0007669"/>
    <property type="project" value="TreeGrafter"/>
</dbReference>
<dbReference type="AlphaFoldDB" id="B9XCA8"/>
<keyword evidence="6" id="KW-1185">Reference proteome</keyword>
<dbReference type="PANTHER" id="PTHR10272">
    <property type="entry name" value="PLATELET-ACTIVATING FACTOR ACETYLHYDROLASE"/>
    <property type="match status" value="1"/>
</dbReference>
<dbReference type="STRING" id="320771.Cflav_PD5211"/>
<keyword evidence="3" id="KW-0443">Lipid metabolism</keyword>
<dbReference type="Proteomes" id="UP000003688">
    <property type="component" value="Unassembled WGS sequence"/>
</dbReference>
<dbReference type="EMBL" id="ABOX02000004">
    <property type="protein sequence ID" value="EEF62576.1"/>
    <property type="molecule type" value="Genomic_DNA"/>
</dbReference>
<dbReference type="GO" id="GO:0016042">
    <property type="term" value="P:lipid catabolic process"/>
    <property type="evidence" value="ECO:0007669"/>
    <property type="project" value="UniProtKB-KW"/>
</dbReference>
<dbReference type="Pfam" id="PF03403">
    <property type="entry name" value="PAF-AH_p_II"/>
    <property type="match status" value="1"/>
</dbReference>
<evidence type="ECO:0000256" key="3">
    <source>
        <dbReference type="ARBA" id="ARBA00023098"/>
    </source>
</evidence>
<dbReference type="SUPFAM" id="SSF53474">
    <property type="entry name" value="alpha/beta-Hydrolases"/>
    <property type="match status" value="1"/>
</dbReference>
<accession>B9XCA8</accession>
<gene>
    <name evidence="5" type="ORF">Cflav_PD5211</name>
</gene>
<dbReference type="PANTHER" id="PTHR10272:SF0">
    <property type="entry name" value="PLATELET-ACTIVATING FACTOR ACETYLHYDROLASE"/>
    <property type="match status" value="1"/>
</dbReference>
<proteinExistence type="predicted"/>
<feature type="chain" id="PRO_5002892914" evidence="4">
    <location>
        <begin position="26"/>
        <end position="349"/>
    </location>
</feature>